<evidence type="ECO:0000256" key="1">
    <source>
        <dbReference type="SAM" id="Phobius"/>
    </source>
</evidence>
<reference evidence="2" key="1">
    <citation type="journal article" date="2022" name="Nat. Microbiol.">
        <title>Unique mobile elements and scalable gene flow at the prokaryote-eukaryote boundary revealed by circularized Asgard archaea genomes.</title>
        <authorList>
            <person name="Wu F."/>
            <person name="Speth D.R."/>
            <person name="Philosof A."/>
            <person name="Cremiere A."/>
            <person name="Narayanan A."/>
            <person name="Barco R.A."/>
            <person name="Connon S.A."/>
            <person name="Amend J.P."/>
            <person name="Antoshechkin I.A."/>
            <person name="Orphan V.J."/>
        </authorList>
    </citation>
    <scope>NUCLEOTIDE SEQUENCE</scope>
    <source>
        <strain evidence="2">PR6</strain>
    </source>
</reference>
<sequence>MLSEGAVIPLLLLDTTTVEDGENYLVKVIAQTEDGLITEDISDKILEIKNTENSNTKTTTLTFDLPGWTFSVVVFSILGVSLASIIKKR</sequence>
<gene>
    <name evidence="2" type="ORF">K9W46_14070</name>
</gene>
<organism evidence="2">
    <name type="scientific">Candidatus Heimdallarchaeum endolithica</name>
    <dbReference type="NCBI Taxonomy" id="2876572"/>
    <lineage>
        <taxon>Archaea</taxon>
        <taxon>Promethearchaeati</taxon>
        <taxon>Candidatus Heimdallarchaeota</taxon>
        <taxon>Candidatus Heimdallarchaeia (ex Rinke et al. 2021) (nom. nud.)</taxon>
        <taxon>Candidatus Heimdallarchaeales</taxon>
        <taxon>Candidatus Heimdallarchaeaceae</taxon>
        <taxon>Candidatus Heimdallarchaeum</taxon>
    </lineage>
</organism>
<keyword evidence="1" id="KW-1133">Transmembrane helix</keyword>
<protein>
    <submittedName>
        <fullName evidence="2">Uncharacterized protein</fullName>
    </submittedName>
</protein>
<dbReference type="Proteomes" id="UP001200513">
    <property type="component" value="Chromosome"/>
</dbReference>
<keyword evidence="1" id="KW-0812">Transmembrane</keyword>
<feature type="transmembrane region" description="Helical" evidence="1">
    <location>
        <begin position="65"/>
        <end position="86"/>
    </location>
</feature>
<keyword evidence="1" id="KW-0472">Membrane</keyword>
<accession>A0A9Y1FNT6</accession>
<name>A0A9Y1FNT6_9ARCH</name>
<dbReference type="EMBL" id="CP084167">
    <property type="protein sequence ID" value="UJG43481.1"/>
    <property type="molecule type" value="Genomic_DNA"/>
</dbReference>
<dbReference type="AlphaFoldDB" id="A0A9Y1FNT6"/>
<proteinExistence type="predicted"/>
<evidence type="ECO:0000313" key="2">
    <source>
        <dbReference type="EMBL" id="UJG43481.1"/>
    </source>
</evidence>